<dbReference type="InterPro" id="IPR042185">
    <property type="entry name" value="Serpin_sf_2"/>
</dbReference>
<dbReference type="RefSeq" id="XP_022815765.1">
    <property type="nucleotide sequence ID" value="XM_022959997.1"/>
</dbReference>
<feature type="domain" description="Serpin" evidence="7">
    <location>
        <begin position="87"/>
        <end position="449"/>
    </location>
</feature>
<keyword evidence="3" id="KW-0722">Serine protease inhibitor</keyword>
<evidence type="ECO:0000256" key="2">
    <source>
        <dbReference type="ARBA" id="ARBA00022690"/>
    </source>
</evidence>
<gene>
    <name evidence="9" type="primary">LOC111349035</name>
</gene>
<feature type="region of interest" description="Disordered" evidence="5">
    <location>
        <begin position="33"/>
        <end position="55"/>
    </location>
</feature>
<evidence type="ECO:0000313" key="9">
    <source>
        <dbReference type="RefSeq" id="XP_022815765.1"/>
    </source>
</evidence>
<dbReference type="PROSITE" id="PS00284">
    <property type="entry name" value="SERPIN"/>
    <property type="match status" value="2"/>
</dbReference>
<keyword evidence="6" id="KW-0732">Signal</keyword>
<evidence type="ECO:0000256" key="3">
    <source>
        <dbReference type="ARBA" id="ARBA00022900"/>
    </source>
</evidence>
<dbReference type="InterPro" id="IPR042178">
    <property type="entry name" value="Serpin_sf_1"/>
</dbReference>
<dbReference type="InterPro" id="IPR023795">
    <property type="entry name" value="Serpin_CS"/>
</dbReference>
<feature type="compositionally biased region" description="Polar residues" evidence="5">
    <location>
        <begin position="967"/>
        <end position="987"/>
    </location>
</feature>
<dbReference type="AlphaFoldDB" id="A0A9J7ILU4"/>
<dbReference type="CTD" id="693100"/>
<evidence type="ECO:0000259" key="7">
    <source>
        <dbReference type="SMART" id="SM00093"/>
    </source>
</evidence>
<evidence type="ECO:0000256" key="5">
    <source>
        <dbReference type="SAM" id="MobiDB-lite"/>
    </source>
</evidence>
<organism evidence="8 9">
    <name type="scientific">Spodoptera litura</name>
    <name type="common">Asian cotton leafworm</name>
    <dbReference type="NCBI Taxonomy" id="69820"/>
    <lineage>
        <taxon>Eukaryota</taxon>
        <taxon>Metazoa</taxon>
        <taxon>Ecdysozoa</taxon>
        <taxon>Arthropoda</taxon>
        <taxon>Hexapoda</taxon>
        <taxon>Insecta</taxon>
        <taxon>Pterygota</taxon>
        <taxon>Neoptera</taxon>
        <taxon>Endopterygota</taxon>
        <taxon>Lepidoptera</taxon>
        <taxon>Glossata</taxon>
        <taxon>Ditrysia</taxon>
        <taxon>Noctuoidea</taxon>
        <taxon>Noctuidae</taxon>
        <taxon>Amphipyrinae</taxon>
        <taxon>Spodoptera</taxon>
    </lineage>
</organism>
<dbReference type="CDD" id="cd19600">
    <property type="entry name" value="serpin11-like_insects"/>
    <property type="match status" value="1"/>
</dbReference>
<name>A0A9J7ILU4_SPOLT</name>
<dbReference type="Pfam" id="PF00079">
    <property type="entry name" value="Serpin"/>
    <property type="match status" value="2"/>
</dbReference>
<dbReference type="InterPro" id="IPR023796">
    <property type="entry name" value="Serpin_dom"/>
</dbReference>
<dbReference type="SUPFAM" id="SSF56574">
    <property type="entry name" value="Serpins"/>
    <property type="match status" value="2"/>
</dbReference>
<evidence type="ECO:0000256" key="1">
    <source>
        <dbReference type="ARBA" id="ARBA00009500"/>
    </source>
</evidence>
<feature type="region of interest" description="Disordered" evidence="5">
    <location>
        <begin position="919"/>
        <end position="987"/>
    </location>
</feature>
<dbReference type="InterPro" id="IPR000215">
    <property type="entry name" value="Serpin_fam"/>
</dbReference>
<sequence>MTSRFFVLFAACLAMTASANMSLDPQAIQEVFGRNGYAPPPPPSPQQAVPVTPAPPKQVVAVTPAPPAPPPDDVFSPVPADYDQFDWTLTKRVAAGSDKNFLLSPLGLKLALAILTEAATGVTQNELSSVLGFDLDRNLVRSKFSTIIESLQKESPYYILNLGSRIYVGDNTHPRQRFAAIAEEFYKTELKNVNFNNPAVASKEINSWVSNITQGHIPSLVNEDDVANMVVLVLNTLYFKGSWYHQFPPNATHFGKFNVSPRLVSYVDYMNVNAKFFYTESTKYDAKILRMPYLGNKYAMYIIVPNSLLGLPRVLNDIGGLRQELDNLREYTVDVTLPRFQFDQTSQLDGILRELGIRAAFEDTASFPGIARGQDMDQRLKVSKVLQRAGIVVNELGSVAYSATEISLVNKFGEDTEATAEVVADKPFLFFIQDEATRQLLFTGRVSEPHGQDGVLKVFLIFASIQSLDCLTGASNSRLNYFDIDLLRYVAEGKSGNVMVSPASIKSTLAMLLEGAQGATAAEIQTALRLIPNKEDYREQLSDFMRDLEINSSSVAVNNANGLFVSKQLQLKKEYEMLAKRVYFSEVNKLDFNDPRTAADVINGWVNSKTKGLIPAILDQAHINPKTELLLTNALYFKGTWLNEFDLKQTHGDCFYRNSVCKTVAMMNLEAELNYAYVDNLRAHALELPYQNKRYSMMILVPQDRDAGLALIRDLPYIGLLQISKILMPTDVVLTMPKFTVEYGEDMVAPLKNMGISTLFSPAANLSGIVNGAEVHLNTIFHKVYMAVDEKGTTAAAATAGLVVPLINNFVQLRVDRPFLFFIWDNEKGVVLFEGKIEEPTEFVALNNKYGQPQNSPVPVPAPAPAPVPAPTPVPAPAPVSAPVPVPSQLIPNAPPKTNQPNLKPIEQILIQPMIDQLMYSQPPQPSNQPIQPANLPIQPVNPPSQLSSHPTQPTSQPTTEHSTTTYNPPSRKTQTNWFQKVSSYFG</sequence>
<dbReference type="PANTHER" id="PTHR11461">
    <property type="entry name" value="SERINE PROTEASE INHIBITOR, SERPIN"/>
    <property type="match status" value="1"/>
</dbReference>
<feature type="compositionally biased region" description="Low complexity" evidence="5">
    <location>
        <begin position="46"/>
        <end position="55"/>
    </location>
</feature>
<dbReference type="Proteomes" id="UP000301870">
    <property type="component" value="Chromosome 8"/>
</dbReference>
<dbReference type="OrthoDB" id="671595at2759"/>
<reference evidence="9" key="1">
    <citation type="submission" date="2025-08" db="UniProtKB">
        <authorList>
            <consortium name="RefSeq"/>
        </authorList>
    </citation>
    <scope>IDENTIFICATION</scope>
    <source>
        <strain evidence="9">Ishihara</strain>
        <tissue evidence="9">Whole body</tissue>
    </source>
</reference>
<dbReference type="Gene3D" id="2.30.39.10">
    <property type="entry name" value="Alpha-1-antitrypsin, domain 1"/>
    <property type="match status" value="2"/>
</dbReference>
<keyword evidence="2" id="KW-0646">Protease inhibitor</keyword>
<accession>A0A9J7ILU4</accession>
<feature type="domain" description="Serpin" evidence="7">
    <location>
        <begin position="484"/>
        <end position="840"/>
    </location>
</feature>
<dbReference type="SMART" id="SM00093">
    <property type="entry name" value="SERPIN"/>
    <property type="match status" value="2"/>
</dbReference>
<dbReference type="CDD" id="cd19578">
    <property type="entry name" value="serpinK_insect_SRPN2-like"/>
    <property type="match status" value="1"/>
</dbReference>
<dbReference type="PANTHER" id="PTHR11461:SF211">
    <property type="entry name" value="GH10112P-RELATED"/>
    <property type="match status" value="1"/>
</dbReference>
<dbReference type="Gene3D" id="3.30.497.10">
    <property type="entry name" value="Antithrombin, subunit I, domain 2"/>
    <property type="match status" value="2"/>
</dbReference>
<dbReference type="GeneID" id="111349035"/>
<feature type="chain" id="PRO_5039912263" evidence="6">
    <location>
        <begin position="20"/>
        <end position="987"/>
    </location>
</feature>
<comment type="similarity">
    <text evidence="1 4">Belongs to the serpin family.</text>
</comment>
<keyword evidence="8" id="KW-1185">Reference proteome</keyword>
<evidence type="ECO:0000313" key="8">
    <source>
        <dbReference type="Proteomes" id="UP000301870"/>
    </source>
</evidence>
<evidence type="ECO:0000256" key="4">
    <source>
        <dbReference type="RuleBase" id="RU000411"/>
    </source>
</evidence>
<dbReference type="InterPro" id="IPR036186">
    <property type="entry name" value="Serpin_sf"/>
</dbReference>
<proteinExistence type="inferred from homology"/>
<dbReference type="KEGG" id="sliu:111349035"/>
<feature type="compositionally biased region" description="Low complexity" evidence="5">
    <location>
        <begin position="944"/>
        <end position="966"/>
    </location>
</feature>
<dbReference type="GO" id="GO:0005615">
    <property type="term" value="C:extracellular space"/>
    <property type="evidence" value="ECO:0007669"/>
    <property type="project" value="InterPro"/>
</dbReference>
<evidence type="ECO:0000256" key="6">
    <source>
        <dbReference type="SAM" id="SignalP"/>
    </source>
</evidence>
<dbReference type="GO" id="GO:0004867">
    <property type="term" value="F:serine-type endopeptidase inhibitor activity"/>
    <property type="evidence" value="ECO:0007669"/>
    <property type="project" value="UniProtKB-KW"/>
</dbReference>
<protein>
    <submittedName>
        <fullName evidence="9">Uncharacterized protein LOC111349035</fullName>
    </submittedName>
</protein>
<feature type="signal peptide" evidence="6">
    <location>
        <begin position="1"/>
        <end position="19"/>
    </location>
</feature>